<feature type="compositionally biased region" description="Polar residues" evidence="6">
    <location>
        <begin position="703"/>
        <end position="722"/>
    </location>
</feature>
<reference evidence="10" key="1">
    <citation type="submission" date="2022-11" db="UniProtKB">
        <authorList>
            <consortium name="WormBaseParasite"/>
        </authorList>
    </citation>
    <scope>IDENTIFICATION</scope>
</reference>
<keyword evidence="4 7" id="KW-1133">Transmembrane helix</keyword>
<feature type="region of interest" description="Disordered" evidence="6">
    <location>
        <begin position="674"/>
        <end position="791"/>
    </location>
</feature>
<accession>A0A915PN15</accession>
<dbReference type="PANTHER" id="PTHR23302">
    <property type="entry name" value="TRANSMEMBRANE CHANNEL-RELATED"/>
    <property type="match status" value="1"/>
</dbReference>
<feature type="transmembrane region" description="Helical" evidence="7">
    <location>
        <begin position="1042"/>
        <end position="1063"/>
    </location>
</feature>
<dbReference type="Pfam" id="PF07810">
    <property type="entry name" value="TMC"/>
    <property type="match status" value="1"/>
</dbReference>
<comment type="similarity">
    <text evidence="2">Belongs to the TMC family.</text>
</comment>
<evidence type="ECO:0000256" key="4">
    <source>
        <dbReference type="ARBA" id="ARBA00022989"/>
    </source>
</evidence>
<feature type="region of interest" description="Disordered" evidence="6">
    <location>
        <begin position="529"/>
        <end position="554"/>
    </location>
</feature>
<evidence type="ECO:0000256" key="6">
    <source>
        <dbReference type="SAM" id="MobiDB-lite"/>
    </source>
</evidence>
<feature type="transmembrane region" description="Helical" evidence="7">
    <location>
        <begin position="217"/>
        <end position="239"/>
    </location>
</feature>
<dbReference type="WBParaSite" id="sdigi.contig161.g5466.t1">
    <property type="protein sequence ID" value="sdigi.contig161.g5466.t1"/>
    <property type="gene ID" value="sdigi.contig161.g5466"/>
</dbReference>
<feature type="transmembrane region" description="Helical" evidence="7">
    <location>
        <begin position="414"/>
        <end position="433"/>
    </location>
</feature>
<comment type="subcellular location">
    <subcellularLocation>
        <location evidence="1">Membrane</location>
        <topology evidence="1">Multi-pass membrane protein</topology>
    </subcellularLocation>
</comment>
<feature type="compositionally biased region" description="Low complexity" evidence="6">
    <location>
        <begin position="93"/>
        <end position="102"/>
    </location>
</feature>
<dbReference type="InterPro" id="IPR038900">
    <property type="entry name" value="TMC"/>
</dbReference>
<feature type="compositionally biased region" description="Low complexity" evidence="6">
    <location>
        <begin position="768"/>
        <end position="785"/>
    </location>
</feature>
<feature type="compositionally biased region" description="Basic and acidic residues" evidence="6">
    <location>
        <begin position="687"/>
        <end position="700"/>
    </location>
</feature>
<protein>
    <submittedName>
        <fullName evidence="10">TMC domain-containing protein</fullName>
    </submittedName>
</protein>
<keyword evidence="5 7" id="KW-0472">Membrane</keyword>
<organism evidence="9 10">
    <name type="scientific">Setaria digitata</name>
    <dbReference type="NCBI Taxonomy" id="48799"/>
    <lineage>
        <taxon>Eukaryota</taxon>
        <taxon>Metazoa</taxon>
        <taxon>Ecdysozoa</taxon>
        <taxon>Nematoda</taxon>
        <taxon>Chromadorea</taxon>
        <taxon>Rhabditida</taxon>
        <taxon>Spirurina</taxon>
        <taxon>Spiruromorpha</taxon>
        <taxon>Filarioidea</taxon>
        <taxon>Setariidae</taxon>
        <taxon>Setaria</taxon>
    </lineage>
</organism>
<feature type="transmembrane region" description="Helical" evidence="7">
    <location>
        <begin position="931"/>
        <end position="949"/>
    </location>
</feature>
<dbReference type="GO" id="GO:0005886">
    <property type="term" value="C:plasma membrane"/>
    <property type="evidence" value="ECO:0007669"/>
    <property type="project" value="InterPro"/>
</dbReference>
<feature type="transmembrane region" description="Helical" evidence="7">
    <location>
        <begin position="367"/>
        <end position="394"/>
    </location>
</feature>
<feature type="transmembrane region" description="Helical" evidence="7">
    <location>
        <begin position="445"/>
        <end position="465"/>
    </location>
</feature>
<dbReference type="GO" id="GO:0008381">
    <property type="term" value="F:mechanosensitive monoatomic ion channel activity"/>
    <property type="evidence" value="ECO:0007669"/>
    <property type="project" value="TreeGrafter"/>
</dbReference>
<sequence>MSRGWDEYGQQSALLHFLITVIPIMSIENWRNDPSAVLPPALLARPSVRRDSVFSDLITIFRRGSSYPNRLFRPLSRPSVSKPAKKKKEESEALSVANAQEQSQDEEPEEDGKPMSRQVLMDKIREKKEVIGKLRCQPWNMNRKRRTLRLAQKYVAQHESRVSKTHLLKVELKKKWHEFCRWANNVKIYLIPWEAKIKHIESHFGSVVSSYFTFLRWIVYINLVITLIIISFIVIPEMLADAAADPSRKNRTASRKIIPPRELIHADELQVVSNFDGYLKYSPLFYGYYSNDEFVGARVRMAMNARLSKMSDKKTDQYIFSWKLLSGWDYTIGNSETACNTAMAIVIKLRESIMECRVDTEKKFKPLLFLARVAANAIILAMLAFSIYTISFAVQTSETVEKTGSLFTKNQVPTIIATITNVFPMIFDLIGQIERYHPRTALRAHLTRVLVLYLLNYITFIIALFEKLDKIRDDELMKIINEQNVMFLSDEQQHLDQTKSLSRNFDNIKQANMFAETSLKRFSFQINEETKRRKRQAPKSKRLPERTTIESHYGPLGLNNPNALLVNKSYPWDERRFQAIRIGPPSLPTFPIPPLPPKPTMNTSILTEVGPYWDRRSKWQSPRTMILTTTPTLSEKSSRSSFLRTTRIPWSNKQKLKPVRRLKATYAPLVASDSEADQSLDDTSSGLKKETNTERVKDGMISESRTAATDTLISSESASPTITATSEELSRASTTTSESSTIKVSNPATSGIASVNSATPGKNSSALSTKTTVVSSRRVTSSSSSAPEIGNIPERQVNHTQIVHRFSNTSSSVKGTKQDLNTVVKQAPLSMRKFITTMDQMMEGIRKPEIRRSGILSNRSKKIDGNKLYLQVRNGARENGTLYKIGQKAPITAEEEAEMGNNFCWETMIGQPEYGEFKVAENVLHIINNQGMVWLGLFFAPLLPALNNLKLIILMYIRGWACMTCNVPAREIFRASRSSNFYLMVLLLWLLLCTLPVGYVIASKRPSSSCGPFAGYSRFYNVLTQVLEDRIDRKVISWLRYIASPGVVIPVLLLLMLIIYFLVSLVRGLRKTNNDLQQQLIHERTEEKKKIFELAGSAQRKISENNLEVKKQVTYLPLIEQKRREPWRFYNEVIANFFVLI</sequence>
<feature type="compositionally biased region" description="Low complexity" evidence="6">
    <location>
        <begin position="723"/>
        <end position="741"/>
    </location>
</feature>
<evidence type="ECO:0000256" key="2">
    <source>
        <dbReference type="ARBA" id="ARBA00006510"/>
    </source>
</evidence>
<feature type="domain" description="TMC" evidence="8">
    <location>
        <begin position="908"/>
        <end position="976"/>
    </location>
</feature>
<proteinExistence type="inferred from homology"/>
<keyword evidence="3 7" id="KW-0812">Transmembrane</keyword>
<evidence type="ECO:0000256" key="3">
    <source>
        <dbReference type="ARBA" id="ARBA00022692"/>
    </source>
</evidence>
<feature type="region of interest" description="Disordered" evidence="6">
    <location>
        <begin position="72"/>
        <end position="116"/>
    </location>
</feature>
<dbReference type="Proteomes" id="UP000887581">
    <property type="component" value="Unplaced"/>
</dbReference>
<dbReference type="InterPro" id="IPR012496">
    <property type="entry name" value="TMC_dom"/>
</dbReference>
<keyword evidence="9" id="KW-1185">Reference proteome</keyword>
<evidence type="ECO:0000256" key="5">
    <source>
        <dbReference type="ARBA" id="ARBA00023136"/>
    </source>
</evidence>
<evidence type="ECO:0000256" key="1">
    <source>
        <dbReference type="ARBA" id="ARBA00004141"/>
    </source>
</evidence>
<evidence type="ECO:0000259" key="8">
    <source>
        <dbReference type="Pfam" id="PF07810"/>
    </source>
</evidence>
<dbReference type="PANTHER" id="PTHR23302:SF40">
    <property type="entry name" value="TRANSMEMBRANE CHANNEL-LIKE PROTEIN"/>
    <property type="match status" value="1"/>
</dbReference>
<name>A0A915PN15_9BILA</name>
<dbReference type="AlphaFoldDB" id="A0A915PN15"/>
<feature type="compositionally biased region" description="Polar residues" evidence="6">
    <location>
        <begin position="742"/>
        <end position="767"/>
    </location>
</feature>
<evidence type="ECO:0000313" key="10">
    <source>
        <dbReference type="WBParaSite" id="sdigi.contig161.g5466.t1"/>
    </source>
</evidence>
<evidence type="ECO:0000313" key="9">
    <source>
        <dbReference type="Proteomes" id="UP000887581"/>
    </source>
</evidence>
<evidence type="ECO:0000256" key="7">
    <source>
        <dbReference type="SAM" id="Phobius"/>
    </source>
</evidence>
<feature type="compositionally biased region" description="Basic residues" evidence="6">
    <location>
        <begin position="532"/>
        <end position="541"/>
    </location>
</feature>
<feature type="transmembrane region" description="Helical" evidence="7">
    <location>
        <begin position="981"/>
        <end position="1002"/>
    </location>
</feature>